<reference evidence="2" key="1">
    <citation type="submission" date="2021-01" db="EMBL/GenBank/DDBJ databases">
        <authorList>
            <person name="Corre E."/>
            <person name="Pelletier E."/>
            <person name="Niang G."/>
            <person name="Scheremetjew M."/>
            <person name="Finn R."/>
            <person name="Kale V."/>
            <person name="Holt S."/>
            <person name="Cochrane G."/>
            <person name="Meng A."/>
            <person name="Brown T."/>
            <person name="Cohen L."/>
        </authorList>
    </citation>
    <scope>NUCLEOTIDE SEQUENCE</scope>
    <source>
        <strain evidence="2">B651</strain>
    </source>
</reference>
<protein>
    <submittedName>
        <fullName evidence="2">Uncharacterized protein</fullName>
    </submittedName>
</protein>
<feature type="compositionally biased region" description="Basic and acidic residues" evidence="1">
    <location>
        <begin position="1"/>
        <end position="10"/>
    </location>
</feature>
<dbReference type="EMBL" id="HBEU01001522">
    <property type="protein sequence ID" value="CAD8574877.1"/>
    <property type="molecule type" value="Transcribed_RNA"/>
</dbReference>
<accession>A0A7S0PKB4</accession>
<dbReference type="AlphaFoldDB" id="A0A7S0PKB4"/>
<proteinExistence type="predicted"/>
<evidence type="ECO:0000256" key="1">
    <source>
        <dbReference type="SAM" id="MobiDB-lite"/>
    </source>
</evidence>
<feature type="compositionally biased region" description="Acidic residues" evidence="1">
    <location>
        <begin position="16"/>
        <end position="27"/>
    </location>
</feature>
<name>A0A7S0PKB4_9STRA</name>
<organism evidence="2">
    <name type="scientific">Leptocylindrus aporus</name>
    <dbReference type="NCBI Taxonomy" id="1398097"/>
    <lineage>
        <taxon>Eukaryota</taxon>
        <taxon>Sar</taxon>
        <taxon>Stramenopiles</taxon>
        <taxon>Ochrophyta</taxon>
        <taxon>Bacillariophyta</taxon>
        <taxon>Coscinodiscophyceae</taxon>
        <taxon>Chaetocerotophycidae</taxon>
        <taxon>Leptocylindrales</taxon>
        <taxon>Leptocylindraceae</taxon>
        <taxon>Leptocylindrus</taxon>
    </lineage>
</organism>
<sequence length="400" mass="45624">MNNEMNRTDTDNTEGGNEEWNEEAVDEGDWFSQRPVLRKLLNLETGLNVNWEAVFMRIQSHPMEVRWQDPLDQTTFIFEALVCDDIPTRVVQASIEVFPEVLHLELSWLFPRNDSNSKCSLLQFACLNPNVPVKVVEIILNAYPDAALKFNPLAGILTAPVTSFRSRTHSLNIRHLLSARGIAIFEMLIDVNRDAASTCLDSIIGLWEDELKVTVIKHMGWVDYLAGLTEILVRVTLVANDDVTTAQRFKRWPHKDMTHFGRNQLIYHIISSQYAAEDKPYSRLIFDNDALRETFMKRYNHEFSKKSYHSSGEEGPMFLHCAIKCGLSWRAVHAIYEMNRSCASLLDPDSRLYPFALASIGEGSREINCLNISYTLLKGCPSLVSKIYCLQEIENTSISA</sequence>
<evidence type="ECO:0000313" key="2">
    <source>
        <dbReference type="EMBL" id="CAD8574877.1"/>
    </source>
</evidence>
<feature type="region of interest" description="Disordered" evidence="1">
    <location>
        <begin position="1"/>
        <end position="27"/>
    </location>
</feature>
<gene>
    <name evidence="2" type="ORF">LDAN0322_LOCUS1022</name>
</gene>